<name>A0ABR4ANC8_9LECA</name>
<keyword evidence="8" id="KW-1185">Reference proteome</keyword>
<dbReference type="PANTHER" id="PTHR23407">
    <property type="entry name" value="ATPASE INHIBITOR/5-FORMYLTETRAHYDROFOLATE CYCLO-LIGASE"/>
    <property type="match status" value="1"/>
</dbReference>
<dbReference type="NCBIfam" id="TIGR02727">
    <property type="entry name" value="MTHFS_bact"/>
    <property type="match status" value="1"/>
</dbReference>
<comment type="caution">
    <text evidence="7">The sequence shown here is derived from an EMBL/GenBank/DDBJ whole genome shotgun (WGS) entry which is preliminary data.</text>
</comment>
<sequence>MFSIDDEMAGLRVAKQELRGLMRQRLSNLSEESLLRQSNAATHALLSMPEYQNASRVGIYLSMPKGEICTGAIVRDAFAHHKQVFVPYLYKAPIRDQEKPQSVMDMVSLHSSSDWKDLNRDAWGIPTVAKSSIIGRQRVLGDDESDNETKKLDIIIMPGVAFDSGLSRLGHGKGFYDYFMQRYHTSKGGSMPLLVGLALDMQLLPEPQKVPIDTSDWQLDALVVGDSTFIRR</sequence>
<comment type="cofactor">
    <cofactor evidence="6">
        <name>Mg(2+)</name>
        <dbReference type="ChEBI" id="CHEBI:18420"/>
    </cofactor>
</comment>
<comment type="similarity">
    <text evidence="1 6">Belongs to the 5-formyltetrahydrofolate cyclo-ligase family.</text>
</comment>
<dbReference type="InterPro" id="IPR037171">
    <property type="entry name" value="NagB/RpiA_transferase-like"/>
</dbReference>
<evidence type="ECO:0000256" key="5">
    <source>
        <dbReference type="ARBA" id="ARBA00038966"/>
    </source>
</evidence>
<accession>A0ABR4ANC8</accession>
<protein>
    <recommendedName>
        <fullName evidence="5 6">5-formyltetrahydrofolate cyclo-ligase</fullName>
        <ecNumber evidence="5 6">6.3.3.2</ecNumber>
    </recommendedName>
</protein>
<dbReference type="Gene3D" id="3.40.50.10420">
    <property type="entry name" value="NagB/RpiA/CoA transferase-like"/>
    <property type="match status" value="1"/>
</dbReference>
<evidence type="ECO:0000256" key="4">
    <source>
        <dbReference type="ARBA" id="ARBA00036539"/>
    </source>
</evidence>
<evidence type="ECO:0000256" key="2">
    <source>
        <dbReference type="ARBA" id="ARBA00022741"/>
    </source>
</evidence>
<dbReference type="PANTHER" id="PTHR23407:SF1">
    <property type="entry name" value="5-FORMYLTETRAHYDROFOLATE CYCLO-LIGASE"/>
    <property type="match status" value="1"/>
</dbReference>
<keyword evidence="3 6" id="KW-0067">ATP-binding</keyword>
<proteinExistence type="inferred from homology"/>
<evidence type="ECO:0000313" key="7">
    <source>
        <dbReference type="EMBL" id="KAL2046960.1"/>
    </source>
</evidence>
<dbReference type="Pfam" id="PF01812">
    <property type="entry name" value="5-FTHF_cyc-lig"/>
    <property type="match status" value="1"/>
</dbReference>
<evidence type="ECO:0000256" key="6">
    <source>
        <dbReference type="RuleBase" id="RU361279"/>
    </source>
</evidence>
<evidence type="ECO:0000313" key="8">
    <source>
        <dbReference type="Proteomes" id="UP001590950"/>
    </source>
</evidence>
<dbReference type="Proteomes" id="UP001590950">
    <property type="component" value="Unassembled WGS sequence"/>
</dbReference>
<dbReference type="InterPro" id="IPR024185">
    <property type="entry name" value="FTHF_cligase-like_sf"/>
</dbReference>
<keyword evidence="6" id="KW-0479">Metal-binding</keyword>
<evidence type="ECO:0000256" key="1">
    <source>
        <dbReference type="ARBA" id="ARBA00010638"/>
    </source>
</evidence>
<dbReference type="EC" id="6.3.3.2" evidence="5 6"/>
<dbReference type="EMBL" id="JBEFKJ010000003">
    <property type="protein sequence ID" value="KAL2046960.1"/>
    <property type="molecule type" value="Genomic_DNA"/>
</dbReference>
<dbReference type="SUPFAM" id="SSF100950">
    <property type="entry name" value="NagB/RpiA/CoA transferase-like"/>
    <property type="match status" value="1"/>
</dbReference>
<organism evidence="7 8">
    <name type="scientific">Stereocaulon virgatum</name>
    <dbReference type="NCBI Taxonomy" id="373712"/>
    <lineage>
        <taxon>Eukaryota</taxon>
        <taxon>Fungi</taxon>
        <taxon>Dikarya</taxon>
        <taxon>Ascomycota</taxon>
        <taxon>Pezizomycotina</taxon>
        <taxon>Lecanoromycetes</taxon>
        <taxon>OSLEUM clade</taxon>
        <taxon>Lecanoromycetidae</taxon>
        <taxon>Lecanorales</taxon>
        <taxon>Lecanorineae</taxon>
        <taxon>Stereocaulaceae</taxon>
        <taxon>Stereocaulon</taxon>
    </lineage>
</organism>
<reference evidence="7 8" key="1">
    <citation type="submission" date="2024-09" db="EMBL/GenBank/DDBJ databases">
        <title>Rethinking Asexuality: The Enigmatic Case of Functional Sexual Genes in Lepraria (Stereocaulaceae).</title>
        <authorList>
            <person name="Doellman M."/>
            <person name="Sun Y."/>
            <person name="Barcenas-Pena A."/>
            <person name="Lumbsch H.T."/>
            <person name="Grewe F."/>
        </authorList>
    </citation>
    <scope>NUCLEOTIDE SEQUENCE [LARGE SCALE GENOMIC DNA]</scope>
    <source>
        <strain evidence="7 8">Mercado 3170</strain>
    </source>
</reference>
<evidence type="ECO:0000256" key="3">
    <source>
        <dbReference type="ARBA" id="ARBA00022840"/>
    </source>
</evidence>
<gene>
    <name evidence="7" type="ORF">N7G274_000978</name>
</gene>
<keyword evidence="6" id="KW-0460">Magnesium</keyword>
<dbReference type="PIRSF" id="PIRSF006806">
    <property type="entry name" value="FTHF_cligase"/>
    <property type="match status" value="1"/>
</dbReference>
<keyword evidence="2 6" id="KW-0547">Nucleotide-binding</keyword>
<dbReference type="InterPro" id="IPR002698">
    <property type="entry name" value="FTHF_cligase"/>
</dbReference>
<comment type="catalytic activity">
    <reaction evidence="4 6">
        <text>(6S)-5-formyl-5,6,7,8-tetrahydrofolate + ATP = (6R)-5,10-methenyltetrahydrofolate + ADP + phosphate</text>
        <dbReference type="Rhea" id="RHEA:10488"/>
        <dbReference type="ChEBI" id="CHEBI:30616"/>
        <dbReference type="ChEBI" id="CHEBI:43474"/>
        <dbReference type="ChEBI" id="CHEBI:57455"/>
        <dbReference type="ChEBI" id="CHEBI:57457"/>
        <dbReference type="ChEBI" id="CHEBI:456216"/>
        <dbReference type="EC" id="6.3.3.2"/>
    </reaction>
</comment>